<dbReference type="EMBL" id="JACCJC010000079">
    <property type="protein sequence ID" value="KAF6228537.1"/>
    <property type="molecule type" value="Genomic_DNA"/>
</dbReference>
<dbReference type="Proteomes" id="UP000578531">
    <property type="component" value="Unassembled WGS sequence"/>
</dbReference>
<keyword evidence="2" id="KW-1185">Reference proteome</keyword>
<dbReference type="RefSeq" id="XP_037159352.1">
    <property type="nucleotide sequence ID" value="XM_037313716.1"/>
</dbReference>
<dbReference type="AlphaFoldDB" id="A0A8H6CS43"/>
<gene>
    <name evidence="1" type="ORF">HO173_011839</name>
</gene>
<organism evidence="1 2">
    <name type="scientific">Letharia columbiana</name>
    <dbReference type="NCBI Taxonomy" id="112416"/>
    <lineage>
        <taxon>Eukaryota</taxon>
        <taxon>Fungi</taxon>
        <taxon>Dikarya</taxon>
        <taxon>Ascomycota</taxon>
        <taxon>Pezizomycotina</taxon>
        <taxon>Lecanoromycetes</taxon>
        <taxon>OSLEUM clade</taxon>
        <taxon>Lecanoromycetidae</taxon>
        <taxon>Lecanorales</taxon>
        <taxon>Lecanorineae</taxon>
        <taxon>Parmeliaceae</taxon>
        <taxon>Letharia</taxon>
    </lineage>
</organism>
<proteinExistence type="predicted"/>
<reference evidence="1 2" key="1">
    <citation type="journal article" date="2020" name="Genomics">
        <title>Complete, high-quality genomes from long-read metagenomic sequencing of two wolf lichen thalli reveals enigmatic genome architecture.</title>
        <authorList>
            <person name="McKenzie S.K."/>
            <person name="Walston R.F."/>
            <person name="Allen J.L."/>
        </authorList>
    </citation>
    <scope>NUCLEOTIDE SEQUENCE [LARGE SCALE GENOMIC DNA]</scope>
    <source>
        <strain evidence="1">WasteWater2</strain>
    </source>
</reference>
<accession>A0A8H6CS43</accession>
<evidence type="ECO:0000313" key="1">
    <source>
        <dbReference type="EMBL" id="KAF6228537.1"/>
    </source>
</evidence>
<evidence type="ECO:0000313" key="2">
    <source>
        <dbReference type="Proteomes" id="UP000578531"/>
    </source>
</evidence>
<protein>
    <submittedName>
        <fullName evidence="1">Uncharacterized protein</fullName>
    </submittedName>
</protein>
<sequence length="177" mass="19858">MTLASISHDTQSRHSLVAYSSQSERDSSLTFIARDGVSGASAVVQLIATTYDIGKFLRSLHHARSELLEIADSRPGRVQQNMAEVQDFVHQQTSCALLPNSQRISSAMKVCESRFGVLAKLVDVFTISLNYQSLMQRRLAAMKLLTEKDQIRKFQIQLRESTWDLLTAPMINSNNLE</sequence>
<comment type="caution">
    <text evidence="1">The sequence shown here is derived from an EMBL/GenBank/DDBJ whole genome shotgun (WGS) entry which is preliminary data.</text>
</comment>
<dbReference type="GeneID" id="59293479"/>
<name>A0A8H6CS43_9LECA</name>